<protein>
    <submittedName>
        <fullName evidence="1">Uncharacterized protein</fullName>
    </submittedName>
</protein>
<organism evidence="1 2">
    <name type="scientific">Streptomyces mauvecolor</name>
    <dbReference type="NCBI Taxonomy" id="58345"/>
    <lineage>
        <taxon>Bacteria</taxon>
        <taxon>Bacillati</taxon>
        <taxon>Actinomycetota</taxon>
        <taxon>Actinomycetes</taxon>
        <taxon>Kitasatosporales</taxon>
        <taxon>Streptomycetaceae</taxon>
        <taxon>Streptomyces</taxon>
    </lineage>
</organism>
<gene>
    <name evidence="1" type="ORF">ACFPFX_04780</name>
</gene>
<dbReference type="Proteomes" id="UP001595834">
    <property type="component" value="Unassembled WGS sequence"/>
</dbReference>
<keyword evidence="2" id="KW-1185">Reference proteome</keyword>
<evidence type="ECO:0000313" key="2">
    <source>
        <dbReference type="Proteomes" id="UP001595834"/>
    </source>
</evidence>
<evidence type="ECO:0000313" key="1">
    <source>
        <dbReference type="EMBL" id="MFC4955610.1"/>
    </source>
</evidence>
<dbReference type="EMBL" id="JBHSIZ010000005">
    <property type="protein sequence ID" value="MFC4955610.1"/>
    <property type="molecule type" value="Genomic_DNA"/>
</dbReference>
<comment type="caution">
    <text evidence="1">The sequence shown here is derived from an EMBL/GenBank/DDBJ whole genome shotgun (WGS) entry which is preliminary data.</text>
</comment>
<proteinExistence type="predicted"/>
<dbReference type="RefSeq" id="WP_344370454.1">
    <property type="nucleotide sequence ID" value="NZ_BAAASQ010000001.1"/>
</dbReference>
<name>A0ABV9UGM8_9ACTN</name>
<reference evidence="2" key="1">
    <citation type="journal article" date="2019" name="Int. J. Syst. Evol. Microbiol.">
        <title>The Global Catalogue of Microorganisms (GCM) 10K type strain sequencing project: providing services to taxonomists for standard genome sequencing and annotation.</title>
        <authorList>
            <consortium name="The Broad Institute Genomics Platform"/>
            <consortium name="The Broad Institute Genome Sequencing Center for Infectious Disease"/>
            <person name="Wu L."/>
            <person name="Ma J."/>
        </authorList>
    </citation>
    <scope>NUCLEOTIDE SEQUENCE [LARGE SCALE GENOMIC DNA]</scope>
    <source>
        <strain evidence="2">CCM 7224</strain>
    </source>
</reference>
<accession>A0ABV9UGM8</accession>
<sequence length="241" mass="26627">MTTTTPTALHQMRARLLSAAYGNTDWRYQLCASWADQALAALARYSTADAERLAAGFLQPAHLSIERTEEQALTEAAAAGIDTDGWEERRERIRSYARQAYSLPLDRTPAGEAQRLWASLNGHYPALAAALAEYLAALPPTWRQDLFQTDDITRIPADPPHVGEDPGPETAPWNTDGEDCAACSEAQDFCRYHAGFLAGEQHIRGLLATLAADDIALDQLRERQVDIAYRHAEIGRSRHPC</sequence>